<evidence type="ECO:0000313" key="2">
    <source>
        <dbReference type="Proteomes" id="UP000050795"/>
    </source>
</evidence>
<feature type="region of interest" description="Disordered" evidence="1">
    <location>
        <begin position="1127"/>
        <end position="1180"/>
    </location>
</feature>
<name>A0AA85K5A3_TRIRE</name>
<dbReference type="SUPFAM" id="SSF48097">
    <property type="entry name" value="Regulator of G-protein signaling, RGS"/>
    <property type="match status" value="3"/>
</dbReference>
<dbReference type="GO" id="GO:0005737">
    <property type="term" value="C:cytoplasm"/>
    <property type="evidence" value="ECO:0007669"/>
    <property type="project" value="TreeGrafter"/>
</dbReference>
<sequence length="1591" mass="183950">MMDKLLMNFSDLEECLISDDLFESYFNFYLSLPVFSRKLQYNRLSGEFIHFNSSGYHNQDLGNYGLSDEDRERVIQWAETERLPYFIRSDVYREFLLCKLLSAPSDFDSDYADYWVSNDEEFTNSFHCQPGLNKYSCISENSDISTYEAGTDNSCETSSGQNNQSPKSDVNSPSNEGNQVVNDSVNSEDTGTNKSGRRRSREYSKYFKTRRLSMFEGILQRMNNDPNRPSPLLERTSCEENSLRSDAVSRQQQQKQRRQSEPIKSLYSYYSSSPSSRNHTTFNTLEFVHESLKELRLKTSNSQKILSSSSSSNSGKTKSRTSEYTLKSILHDEMDMQVIFHEIQAMEERQNIPMQQLKQILLSSRDGMKDFMAYLVTTNGIHLIDFWLDCEAIKMITSEQGEKEKEGEEADEGCTVFNRIKMKFDLIRDLEDLYLLRLTPKARQQLFTSVNSISDYFMTMKTRYTHPEESYLCQLGDMMFDFVQQDCLRRLKHYWLPRWLLHWEKIIRQCQFVPSGLGGCTLFYIPSECSPLGKGDDDDDVEDDDDDDDDDGSRKYSRVWRQKTSSTNNTEMFSLNTSDVEQDDQNNDNDDSEEHENRHDEYAAAAADDDDDNEEEEENEDNGENDEVFEEEEEQDEESSSTPRHHKNRDSSKDEKLWSQDIYHTAVKNALTTTDGVSHSNLIKSDLNSEILKSRISQRLKPKAPSSTLISTPSSSSTRQISRTMTQISRMSSGFSKKYNNNTANNDNSISRMNYKSKIPFFKKLNVSWTIPYDPNDVIGLKKSPGSKWEALKKLKSFNRSTIQLEMLNNIFQKSSVVIESFISTLGLNNNDNNSEFLKSSKIEKCASKNKTEKQNVDSKNVQLFNRNLNVKSLLTERRQQQIQKQTLSSNEEDVSKSTTSLNLLIKKCLSAIHADAASGGPFQYYLERNDLEDQSRMLGFLQAIQDYTRQNLSPMPNRYTKLAKTWYIVNNFLRLDSRWKLNINLSIVKEIIQTVQCKKDMISVKIFDPIKNICLNELYPYWIEYLKCDAFHFACAAHKSKSENYLAPKSPDDFDVILGENSNLIVQRKPIEMPPTTTTTTSGIHLKHSPSWEYLTPTEKDERIRLKLEQVKITEKERRKAILAARRRQREALKPKKQDSSLSGLIKVDSNQSDEEDHELNKNQSDNQQELQSRKSSSQKMADLKLLISNKLLISMFQEWLHTLANNKSEVNLNTVNQLAFILDAGQYLSMSKNQFNNMEKMKHKIDKANRIYTNYLSTPCDKPIELPPKFMKRLNQEKDRPSSATLKGLRDYHFNALSSLFNEFLNVTAKKFGLTLSQLCQMPEIDLATLVGSPKTGVSQIGETKQKFSIKTRPLLEDKEELTKLLKRAAFQPFDFRLILFYQYLVDYGAKENSPFIDQDLIFHIEALRFEELHRGHIEHALLKKKVLCILQTFLESVFPPQIQIGLPNEVVNRLIARIHRQTDHKGPITLNLFDEAMRLTFNEILPFWAGFKRNVLSSKSASSKPRPPSNTIKSDYCCKGGRDESPRLLSSVLTYKHHDMMENRLKLHEEWMASPCTDINLPKVPNDREANSFTYSIRTGVGWRSIEH</sequence>
<feature type="compositionally biased region" description="Acidic residues" evidence="1">
    <location>
        <begin position="607"/>
        <end position="639"/>
    </location>
</feature>
<dbReference type="Gene3D" id="1.10.167.10">
    <property type="entry name" value="Regulator of G-protein Signalling 4, domain 2"/>
    <property type="match status" value="3"/>
</dbReference>
<evidence type="ECO:0008006" key="4">
    <source>
        <dbReference type="Google" id="ProtNLM"/>
    </source>
</evidence>
<feature type="region of interest" description="Disordered" evidence="1">
    <location>
        <begin position="532"/>
        <end position="656"/>
    </location>
</feature>
<feature type="region of interest" description="Disordered" evidence="1">
    <location>
        <begin position="149"/>
        <end position="203"/>
    </location>
</feature>
<reference evidence="3" key="2">
    <citation type="submission" date="2023-11" db="UniProtKB">
        <authorList>
            <consortium name="WormBaseParasite"/>
        </authorList>
    </citation>
    <scope>IDENTIFICATION</scope>
</reference>
<protein>
    <recommendedName>
        <fullName evidence="4">RGS domain-containing protein</fullName>
    </recommendedName>
</protein>
<dbReference type="PANTHER" id="PTHR46583:SF2">
    <property type="entry name" value="RGS DOMAIN-CONTAINING PROTEIN"/>
    <property type="match status" value="1"/>
</dbReference>
<feature type="compositionally biased region" description="Polar residues" evidence="1">
    <location>
        <begin position="1163"/>
        <end position="1180"/>
    </location>
</feature>
<dbReference type="PANTHER" id="PTHR46583">
    <property type="entry name" value="REGULATOR OF G-PROTEIN SIGNALING 22"/>
    <property type="match status" value="1"/>
</dbReference>
<dbReference type="InterPro" id="IPR044926">
    <property type="entry name" value="RGS_subdomain_2"/>
</dbReference>
<proteinExistence type="predicted"/>
<feature type="region of interest" description="Disordered" evidence="1">
    <location>
        <begin position="221"/>
        <end position="262"/>
    </location>
</feature>
<dbReference type="InterPro" id="IPR036305">
    <property type="entry name" value="RGS_sf"/>
</dbReference>
<feature type="compositionally biased region" description="Polar residues" evidence="1">
    <location>
        <begin position="728"/>
        <end position="739"/>
    </location>
</feature>
<accession>A0AA85K5A3</accession>
<dbReference type="InterPro" id="IPR042651">
    <property type="entry name" value="Rgs22"/>
</dbReference>
<keyword evidence="2" id="KW-1185">Reference proteome</keyword>
<feature type="compositionally biased region" description="Polar residues" evidence="1">
    <location>
        <begin position="151"/>
        <end position="194"/>
    </location>
</feature>
<feature type="region of interest" description="Disordered" evidence="1">
    <location>
        <begin position="696"/>
        <end position="745"/>
    </location>
</feature>
<dbReference type="GO" id="GO:0001965">
    <property type="term" value="F:G-protein alpha-subunit binding"/>
    <property type="evidence" value="ECO:0007669"/>
    <property type="project" value="InterPro"/>
</dbReference>
<feature type="compositionally biased region" description="Low complexity" evidence="1">
    <location>
        <begin position="705"/>
        <end position="727"/>
    </location>
</feature>
<evidence type="ECO:0000313" key="3">
    <source>
        <dbReference type="WBParaSite" id="TREG1_62200.1"/>
    </source>
</evidence>
<evidence type="ECO:0000256" key="1">
    <source>
        <dbReference type="SAM" id="MobiDB-lite"/>
    </source>
</evidence>
<dbReference type="WBParaSite" id="TREG1_62200.1">
    <property type="protein sequence ID" value="TREG1_62200.1"/>
    <property type="gene ID" value="TREG1_62200"/>
</dbReference>
<feature type="compositionally biased region" description="Acidic residues" evidence="1">
    <location>
        <begin position="580"/>
        <end position="594"/>
    </location>
</feature>
<feature type="compositionally biased region" description="Basic and acidic residues" evidence="1">
    <location>
        <begin position="1131"/>
        <end position="1140"/>
    </location>
</feature>
<organism evidence="2 3">
    <name type="scientific">Trichobilharzia regenti</name>
    <name type="common">Nasal bird schistosome</name>
    <dbReference type="NCBI Taxonomy" id="157069"/>
    <lineage>
        <taxon>Eukaryota</taxon>
        <taxon>Metazoa</taxon>
        <taxon>Spiralia</taxon>
        <taxon>Lophotrochozoa</taxon>
        <taxon>Platyhelminthes</taxon>
        <taxon>Trematoda</taxon>
        <taxon>Digenea</taxon>
        <taxon>Strigeidida</taxon>
        <taxon>Schistosomatoidea</taxon>
        <taxon>Schistosomatidae</taxon>
        <taxon>Trichobilharzia</taxon>
    </lineage>
</organism>
<feature type="compositionally biased region" description="Acidic residues" evidence="1">
    <location>
        <begin position="536"/>
        <end position="551"/>
    </location>
</feature>
<dbReference type="GO" id="GO:0009966">
    <property type="term" value="P:regulation of signal transduction"/>
    <property type="evidence" value="ECO:0007669"/>
    <property type="project" value="InterPro"/>
</dbReference>
<reference evidence="2" key="1">
    <citation type="submission" date="2022-06" db="EMBL/GenBank/DDBJ databases">
        <authorList>
            <person name="Berger JAMES D."/>
            <person name="Berger JAMES D."/>
        </authorList>
    </citation>
    <scope>NUCLEOTIDE SEQUENCE [LARGE SCALE GENOMIC DNA]</scope>
</reference>
<dbReference type="GO" id="GO:0005634">
    <property type="term" value="C:nucleus"/>
    <property type="evidence" value="ECO:0007669"/>
    <property type="project" value="TreeGrafter"/>
</dbReference>
<dbReference type="Proteomes" id="UP000050795">
    <property type="component" value="Unassembled WGS sequence"/>
</dbReference>
<feature type="compositionally biased region" description="Polar residues" evidence="1">
    <location>
        <begin position="562"/>
        <end position="577"/>
    </location>
</feature>